<name>A0A7C8I4C3_9PLEO</name>
<dbReference type="InterPro" id="IPR011009">
    <property type="entry name" value="Kinase-like_dom_sf"/>
</dbReference>
<dbReference type="EMBL" id="JAADJZ010000041">
    <property type="protein sequence ID" value="KAF2864690.1"/>
    <property type="molecule type" value="Genomic_DNA"/>
</dbReference>
<evidence type="ECO:0000259" key="2">
    <source>
        <dbReference type="PROSITE" id="PS50011"/>
    </source>
</evidence>
<dbReference type="OrthoDB" id="4267316at2759"/>
<reference evidence="3 4" key="1">
    <citation type="submission" date="2020-01" db="EMBL/GenBank/DDBJ databases">
        <authorList>
            <consortium name="DOE Joint Genome Institute"/>
            <person name="Haridas S."/>
            <person name="Albert R."/>
            <person name="Binder M."/>
            <person name="Bloem J."/>
            <person name="Labutti K."/>
            <person name="Salamov A."/>
            <person name="Andreopoulos B."/>
            <person name="Baker S.E."/>
            <person name="Barry K."/>
            <person name="Bills G."/>
            <person name="Bluhm B.H."/>
            <person name="Cannon C."/>
            <person name="Castanera R."/>
            <person name="Culley D.E."/>
            <person name="Daum C."/>
            <person name="Ezra D."/>
            <person name="Gonzalez J.B."/>
            <person name="Henrissat B."/>
            <person name="Kuo A."/>
            <person name="Liang C."/>
            <person name="Lipzen A."/>
            <person name="Lutzoni F."/>
            <person name="Magnuson J."/>
            <person name="Mondo S."/>
            <person name="Nolan M."/>
            <person name="Ohm R."/>
            <person name="Pangilinan J."/>
            <person name="Park H.-J.H."/>
            <person name="Ramirez L."/>
            <person name="Alfaro M."/>
            <person name="Sun H."/>
            <person name="Tritt A."/>
            <person name="Yoshinaga Y."/>
            <person name="Zwiers L.-H.L."/>
            <person name="Turgeon B.G."/>
            <person name="Goodwin S.B."/>
            <person name="Spatafora J.W."/>
            <person name="Crous P.W."/>
            <person name="Grigoriev I.V."/>
        </authorList>
    </citation>
    <scope>NUCLEOTIDE SEQUENCE [LARGE SCALE GENOMIC DNA]</scope>
    <source>
        <strain evidence="3 4">CBS 611.86</strain>
    </source>
</reference>
<dbReference type="AlphaFoldDB" id="A0A7C8I4C3"/>
<dbReference type="Gene3D" id="1.10.510.10">
    <property type="entry name" value="Transferase(Phosphotransferase) domain 1"/>
    <property type="match status" value="1"/>
</dbReference>
<dbReference type="Proteomes" id="UP000481861">
    <property type="component" value="Unassembled WGS sequence"/>
</dbReference>
<dbReference type="Pfam" id="PF06293">
    <property type="entry name" value="Kdo"/>
    <property type="match status" value="1"/>
</dbReference>
<keyword evidence="4" id="KW-1185">Reference proteome</keyword>
<feature type="domain" description="Protein kinase" evidence="2">
    <location>
        <begin position="21"/>
        <end position="333"/>
    </location>
</feature>
<dbReference type="GO" id="GO:0005524">
    <property type="term" value="F:ATP binding"/>
    <property type="evidence" value="ECO:0007669"/>
    <property type="project" value="InterPro"/>
</dbReference>
<proteinExistence type="predicted"/>
<dbReference type="GO" id="GO:0004672">
    <property type="term" value="F:protein kinase activity"/>
    <property type="evidence" value="ECO:0007669"/>
    <property type="project" value="InterPro"/>
</dbReference>
<feature type="region of interest" description="Disordered" evidence="1">
    <location>
        <begin position="114"/>
        <end position="133"/>
    </location>
</feature>
<organism evidence="3 4">
    <name type="scientific">Massariosphaeria phaeospora</name>
    <dbReference type="NCBI Taxonomy" id="100035"/>
    <lineage>
        <taxon>Eukaryota</taxon>
        <taxon>Fungi</taxon>
        <taxon>Dikarya</taxon>
        <taxon>Ascomycota</taxon>
        <taxon>Pezizomycotina</taxon>
        <taxon>Dothideomycetes</taxon>
        <taxon>Pleosporomycetidae</taxon>
        <taxon>Pleosporales</taxon>
        <taxon>Pleosporales incertae sedis</taxon>
        <taxon>Massariosphaeria</taxon>
    </lineage>
</organism>
<gene>
    <name evidence="3" type="ORF">BDV95DRAFT_624392</name>
</gene>
<evidence type="ECO:0000256" key="1">
    <source>
        <dbReference type="SAM" id="MobiDB-lite"/>
    </source>
</evidence>
<evidence type="ECO:0000313" key="3">
    <source>
        <dbReference type="EMBL" id="KAF2864690.1"/>
    </source>
</evidence>
<feature type="compositionally biased region" description="Acidic residues" evidence="1">
    <location>
        <begin position="115"/>
        <end position="129"/>
    </location>
</feature>
<dbReference type="PROSITE" id="PS50011">
    <property type="entry name" value="PROTEIN_KINASE_DOM"/>
    <property type="match status" value="1"/>
</dbReference>
<accession>A0A7C8I4C3</accession>
<sequence>MATKSSTSRIRGMRYRENHCLRIVRDVPPAPFGHFYPATIANTELNNDSEDGMPRTPCAVGGTLTVKSVIQCRKNHAQVLVVRAEGSEFGNGKDLIAKIYDEQLYVSESHRAFDNESDDEDDDGDDDEPAPTPALAAYSREAAAYKALNDKVKAEHDQKYARAMGRVPKYYGSWAVDATNNVSVAANPKLILLEYIKADSMEDFWIDDEDKRKNIMKQLIEAESDLSFYAGVQHDDLLPRNVLIQGDGDGDAGGFKVYIVDFDISRMGVQVGEKYQNPLYHWIRSASAWTAQGWPKEDLNCTLQWMWDTFGDNPDYYPATADTSNRFWLYPKK</sequence>
<protein>
    <recommendedName>
        <fullName evidence="2">Protein kinase domain-containing protein</fullName>
    </recommendedName>
</protein>
<comment type="caution">
    <text evidence="3">The sequence shown here is derived from an EMBL/GenBank/DDBJ whole genome shotgun (WGS) entry which is preliminary data.</text>
</comment>
<dbReference type="SUPFAM" id="SSF56112">
    <property type="entry name" value="Protein kinase-like (PK-like)"/>
    <property type="match status" value="1"/>
</dbReference>
<dbReference type="InterPro" id="IPR000719">
    <property type="entry name" value="Prot_kinase_dom"/>
</dbReference>
<evidence type="ECO:0000313" key="4">
    <source>
        <dbReference type="Proteomes" id="UP000481861"/>
    </source>
</evidence>